<protein>
    <recommendedName>
        <fullName evidence="2">NTF2-like domain-containing protein</fullName>
    </recommendedName>
</protein>
<accession>A0A1V8TP07</accession>
<keyword evidence="4" id="KW-1185">Reference proteome</keyword>
<evidence type="ECO:0000259" key="2">
    <source>
        <dbReference type="Pfam" id="PF26534"/>
    </source>
</evidence>
<dbReference type="AlphaFoldDB" id="A0A1V8TP07"/>
<dbReference type="STRING" id="1507870.A0A1V8TP07"/>
<name>A0A1V8TP07_9PEZI</name>
<reference evidence="4" key="1">
    <citation type="submission" date="2017-03" db="EMBL/GenBank/DDBJ databases">
        <title>Genomes of endolithic fungi from Antarctica.</title>
        <authorList>
            <person name="Coleine C."/>
            <person name="Masonjones S."/>
            <person name="Stajich J.E."/>
        </authorList>
    </citation>
    <scope>NUCLEOTIDE SEQUENCE [LARGE SCALE GENOMIC DNA]</scope>
    <source>
        <strain evidence="4">CCFEE 5527</strain>
    </source>
</reference>
<evidence type="ECO:0000313" key="3">
    <source>
        <dbReference type="EMBL" id="OQO13100.1"/>
    </source>
</evidence>
<feature type="domain" description="NTF2-like" evidence="2">
    <location>
        <begin position="34"/>
        <end position="179"/>
    </location>
</feature>
<dbReference type="OrthoDB" id="5596743at2759"/>
<feature type="chain" id="PRO_5010710507" description="NTF2-like domain-containing protein" evidence="1">
    <location>
        <begin position="19"/>
        <end position="196"/>
    </location>
</feature>
<dbReference type="InParanoid" id="A0A1V8TP07"/>
<evidence type="ECO:0000313" key="4">
    <source>
        <dbReference type="Proteomes" id="UP000192596"/>
    </source>
</evidence>
<dbReference type="InterPro" id="IPR058645">
    <property type="entry name" value="NTF2-like_dom_7"/>
</dbReference>
<organism evidence="3 4">
    <name type="scientific">Cryoendolithus antarcticus</name>
    <dbReference type="NCBI Taxonomy" id="1507870"/>
    <lineage>
        <taxon>Eukaryota</taxon>
        <taxon>Fungi</taxon>
        <taxon>Dikarya</taxon>
        <taxon>Ascomycota</taxon>
        <taxon>Pezizomycotina</taxon>
        <taxon>Dothideomycetes</taxon>
        <taxon>Dothideomycetidae</taxon>
        <taxon>Cladosporiales</taxon>
        <taxon>Cladosporiaceae</taxon>
        <taxon>Cryoendolithus</taxon>
    </lineage>
</organism>
<feature type="signal peptide" evidence="1">
    <location>
        <begin position="1"/>
        <end position="18"/>
    </location>
</feature>
<proteinExistence type="predicted"/>
<dbReference type="Proteomes" id="UP000192596">
    <property type="component" value="Unassembled WGS sequence"/>
</dbReference>
<gene>
    <name evidence="3" type="ORF">B0A48_02564</name>
</gene>
<sequence>MHAFIPAVVSALALGVSATPSRHWWGFGKDFNGQCLSDDCANTVANNFKSLISDYSNGLADSVLTADYVDYSDSVNELINNGCATGHAPLGTATFSSRSQFEAGQGGQPNIPFEILNVWHSCDTVTMRWRSSAPGGSNAQQVTGIAVQQVVRNYNGGQKWLIKETFSEFNSGAWLADLNITVPTNCNAVHKRATLM</sequence>
<dbReference type="EMBL" id="NAJO01000004">
    <property type="protein sequence ID" value="OQO13100.1"/>
    <property type="molecule type" value="Genomic_DNA"/>
</dbReference>
<keyword evidence="1" id="KW-0732">Signal</keyword>
<dbReference type="Pfam" id="PF26534">
    <property type="entry name" value="NTF2_7"/>
    <property type="match status" value="1"/>
</dbReference>
<evidence type="ECO:0000256" key="1">
    <source>
        <dbReference type="SAM" id="SignalP"/>
    </source>
</evidence>
<comment type="caution">
    <text evidence="3">The sequence shown here is derived from an EMBL/GenBank/DDBJ whole genome shotgun (WGS) entry which is preliminary data.</text>
</comment>